<protein>
    <submittedName>
        <fullName evidence="2">Uncharacterized protein</fullName>
    </submittedName>
</protein>
<dbReference type="EMBL" id="JAAKFY010000018">
    <property type="protein sequence ID" value="KAF3843631.1"/>
    <property type="molecule type" value="Genomic_DNA"/>
</dbReference>
<keyword evidence="3" id="KW-1185">Reference proteome</keyword>
<feature type="region of interest" description="Disordered" evidence="1">
    <location>
        <begin position="1"/>
        <end position="31"/>
    </location>
</feature>
<evidence type="ECO:0000256" key="1">
    <source>
        <dbReference type="SAM" id="MobiDB-lite"/>
    </source>
</evidence>
<organism evidence="2 3">
    <name type="scientific">Dissostichus mawsoni</name>
    <name type="common">Antarctic cod</name>
    <dbReference type="NCBI Taxonomy" id="36200"/>
    <lineage>
        <taxon>Eukaryota</taxon>
        <taxon>Metazoa</taxon>
        <taxon>Chordata</taxon>
        <taxon>Craniata</taxon>
        <taxon>Vertebrata</taxon>
        <taxon>Euteleostomi</taxon>
        <taxon>Actinopterygii</taxon>
        <taxon>Neopterygii</taxon>
        <taxon>Teleostei</taxon>
        <taxon>Neoteleostei</taxon>
        <taxon>Acanthomorphata</taxon>
        <taxon>Eupercaria</taxon>
        <taxon>Perciformes</taxon>
        <taxon>Notothenioidei</taxon>
        <taxon>Nototheniidae</taxon>
        <taxon>Dissostichus</taxon>
    </lineage>
</organism>
<proteinExistence type="predicted"/>
<evidence type="ECO:0000313" key="2">
    <source>
        <dbReference type="EMBL" id="KAF3843631.1"/>
    </source>
</evidence>
<name>A0A7J5Y3N1_DISMA</name>
<gene>
    <name evidence="2" type="ORF">F7725_002480</name>
</gene>
<accession>A0A7J5Y3N1</accession>
<reference evidence="2 3" key="1">
    <citation type="submission" date="2020-03" db="EMBL/GenBank/DDBJ databases">
        <title>Dissostichus mawsoni Genome sequencing and assembly.</title>
        <authorList>
            <person name="Park H."/>
        </authorList>
    </citation>
    <scope>NUCLEOTIDE SEQUENCE [LARGE SCALE GENOMIC DNA]</scope>
    <source>
        <strain evidence="2">DM0001</strain>
        <tissue evidence="2">Muscle</tissue>
    </source>
</reference>
<feature type="compositionally biased region" description="Basic and acidic residues" evidence="1">
    <location>
        <begin position="1"/>
        <end position="11"/>
    </location>
</feature>
<dbReference type="Proteomes" id="UP000518266">
    <property type="component" value="Unassembled WGS sequence"/>
</dbReference>
<dbReference type="AlphaFoldDB" id="A0A7J5Y3N1"/>
<evidence type="ECO:0000313" key="3">
    <source>
        <dbReference type="Proteomes" id="UP000518266"/>
    </source>
</evidence>
<sequence length="127" mass="14431">MAQEEGKDQNHGRSGGLLGSGSSSSSPKEERDYQRFVLASLCANILLPLPRQQRWKTLSSPSLRFNSFVLQRCVQMLRSLRCSHYTPRAKVTPPLAPCLEIIVGWRPADTFSINEEQRHTEDFTRTK</sequence>
<comment type="caution">
    <text evidence="2">The sequence shown here is derived from an EMBL/GenBank/DDBJ whole genome shotgun (WGS) entry which is preliminary data.</text>
</comment>